<dbReference type="PROSITE" id="PS50293">
    <property type="entry name" value="TPR_REGION"/>
    <property type="match status" value="1"/>
</dbReference>
<feature type="non-terminal residue" evidence="5">
    <location>
        <position position="94"/>
    </location>
</feature>
<dbReference type="SUPFAM" id="SSF48452">
    <property type="entry name" value="TPR-like"/>
    <property type="match status" value="1"/>
</dbReference>
<dbReference type="InterPro" id="IPR019734">
    <property type="entry name" value="TPR_rpt"/>
</dbReference>
<name>L1JF10_GUITC</name>
<keyword evidence="3" id="KW-0677">Repeat</keyword>
<feature type="non-terminal residue" evidence="5">
    <location>
        <position position="1"/>
    </location>
</feature>
<dbReference type="PANTHER" id="PTHR22904:SF523">
    <property type="entry name" value="STRESS-INDUCED-PHOSPHOPROTEIN 1"/>
    <property type="match status" value="1"/>
</dbReference>
<sequence>KQKGNEAFGNKDMPGAIRYYTMAIRLDEHNHVMYSNRSAAYAALGDWFRALEDAEFAIELRPDWARGYSRKGAALAGRGIFDKAVEAYKKGLEL</sequence>
<keyword evidence="2" id="KW-0963">Cytoplasm</keyword>
<dbReference type="HOGENOM" id="CLU_000134_44_4_1"/>
<evidence type="ECO:0000256" key="2">
    <source>
        <dbReference type="ARBA" id="ARBA00022490"/>
    </source>
</evidence>
<dbReference type="OrthoDB" id="2423701at2759"/>
<dbReference type="eggNOG" id="KOG0548">
    <property type="taxonomic scope" value="Eukaryota"/>
</dbReference>
<dbReference type="PANTHER" id="PTHR22904">
    <property type="entry name" value="TPR REPEAT CONTAINING PROTEIN"/>
    <property type="match status" value="1"/>
</dbReference>
<dbReference type="FunFam" id="1.25.40.10:FF:000020">
    <property type="entry name" value="Stress-induced phosphoprotein 1"/>
    <property type="match status" value="1"/>
</dbReference>
<dbReference type="RefSeq" id="XP_005834108.1">
    <property type="nucleotide sequence ID" value="XM_005834051.1"/>
</dbReference>
<evidence type="ECO:0000313" key="6">
    <source>
        <dbReference type="EnsemblProtists" id="EKX47128"/>
    </source>
</evidence>
<dbReference type="KEGG" id="gtt:GUITHDRAFT_50474"/>
<protein>
    <submittedName>
        <fullName evidence="5 6">Uncharacterized protein</fullName>
    </submittedName>
</protein>
<comment type="subcellular location">
    <subcellularLocation>
        <location evidence="1">Cytoplasm</location>
    </subcellularLocation>
</comment>
<reference evidence="5 7" key="1">
    <citation type="journal article" date="2012" name="Nature">
        <title>Algal genomes reveal evolutionary mosaicism and the fate of nucleomorphs.</title>
        <authorList>
            <consortium name="DOE Joint Genome Institute"/>
            <person name="Curtis B.A."/>
            <person name="Tanifuji G."/>
            <person name="Burki F."/>
            <person name="Gruber A."/>
            <person name="Irimia M."/>
            <person name="Maruyama S."/>
            <person name="Arias M.C."/>
            <person name="Ball S.G."/>
            <person name="Gile G.H."/>
            <person name="Hirakawa Y."/>
            <person name="Hopkins J.F."/>
            <person name="Kuo A."/>
            <person name="Rensing S.A."/>
            <person name="Schmutz J."/>
            <person name="Symeonidi A."/>
            <person name="Elias M."/>
            <person name="Eveleigh R.J."/>
            <person name="Herman E.K."/>
            <person name="Klute M.J."/>
            <person name="Nakayama T."/>
            <person name="Obornik M."/>
            <person name="Reyes-Prieto A."/>
            <person name="Armbrust E.V."/>
            <person name="Aves S.J."/>
            <person name="Beiko R.G."/>
            <person name="Coutinho P."/>
            <person name="Dacks J.B."/>
            <person name="Durnford D.G."/>
            <person name="Fast N.M."/>
            <person name="Green B.R."/>
            <person name="Grisdale C.J."/>
            <person name="Hempel F."/>
            <person name="Henrissat B."/>
            <person name="Hoppner M.P."/>
            <person name="Ishida K."/>
            <person name="Kim E."/>
            <person name="Koreny L."/>
            <person name="Kroth P.G."/>
            <person name="Liu Y."/>
            <person name="Malik S.B."/>
            <person name="Maier U.G."/>
            <person name="McRose D."/>
            <person name="Mock T."/>
            <person name="Neilson J.A."/>
            <person name="Onodera N.T."/>
            <person name="Poole A.M."/>
            <person name="Pritham E.J."/>
            <person name="Richards T.A."/>
            <person name="Rocap G."/>
            <person name="Roy S.W."/>
            <person name="Sarai C."/>
            <person name="Schaack S."/>
            <person name="Shirato S."/>
            <person name="Slamovits C.H."/>
            <person name="Spencer D.F."/>
            <person name="Suzuki S."/>
            <person name="Worden A.Z."/>
            <person name="Zauner S."/>
            <person name="Barry K."/>
            <person name="Bell C."/>
            <person name="Bharti A.K."/>
            <person name="Crow J.A."/>
            <person name="Grimwood J."/>
            <person name="Kramer R."/>
            <person name="Lindquist E."/>
            <person name="Lucas S."/>
            <person name="Salamov A."/>
            <person name="McFadden G.I."/>
            <person name="Lane C.E."/>
            <person name="Keeling P.J."/>
            <person name="Gray M.W."/>
            <person name="Grigoriev I.V."/>
            <person name="Archibald J.M."/>
        </authorList>
    </citation>
    <scope>NUCLEOTIDE SEQUENCE</scope>
    <source>
        <strain evidence="5 7">CCMP2712</strain>
    </source>
</reference>
<keyword evidence="7" id="KW-1185">Reference proteome</keyword>
<dbReference type="EnsemblProtists" id="EKX47128">
    <property type="protein sequence ID" value="EKX47128"/>
    <property type="gene ID" value="GUITHDRAFT_50474"/>
</dbReference>
<dbReference type="GeneID" id="17303712"/>
<dbReference type="SMART" id="SM00028">
    <property type="entry name" value="TPR"/>
    <property type="match status" value="3"/>
</dbReference>
<proteinExistence type="predicted"/>
<dbReference type="EMBL" id="JH992991">
    <property type="protein sequence ID" value="EKX47128.1"/>
    <property type="molecule type" value="Genomic_DNA"/>
</dbReference>
<organism evidence="5">
    <name type="scientific">Guillardia theta (strain CCMP2712)</name>
    <name type="common">Cryptophyte</name>
    <dbReference type="NCBI Taxonomy" id="905079"/>
    <lineage>
        <taxon>Eukaryota</taxon>
        <taxon>Cryptophyceae</taxon>
        <taxon>Pyrenomonadales</taxon>
        <taxon>Geminigeraceae</taxon>
        <taxon>Guillardia</taxon>
    </lineage>
</organism>
<dbReference type="PaxDb" id="55529-EKX47128"/>
<dbReference type="GO" id="GO:0005737">
    <property type="term" value="C:cytoplasm"/>
    <property type="evidence" value="ECO:0007669"/>
    <property type="project" value="UniProtKB-SubCell"/>
</dbReference>
<dbReference type="OMA" id="MDATECI"/>
<gene>
    <name evidence="5" type="ORF">GUITHDRAFT_50474</name>
</gene>
<dbReference type="AlphaFoldDB" id="L1JF10"/>
<dbReference type="InterPro" id="IPR011990">
    <property type="entry name" value="TPR-like_helical_dom_sf"/>
</dbReference>
<dbReference type="Proteomes" id="UP000011087">
    <property type="component" value="Unassembled WGS sequence"/>
</dbReference>
<dbReference type="GO" id="GO:0051879">
    <property type="term" value="F:Hsp90 protein binding"/>
    <property type="evidence" value="ECO:0007669"/>
    <property type="project" value="TreeGrafter"/>
</dbReference>
<dbReference type="STRING" id="905079.L1JF10"/>
<evidence type="ECO:0000256" key="1">
    <source>
        <dbReference type="ARBA" id="ARBA00004496"/>
    </source>
</evidence>
<dbReference type="Gene3D" id="1.25.40.10">
    <property type="entry name" value="Tetratricopeptide repeat domain"/>
    <property type="match status" value="1"/>
</dbReference>
<evidence type="ECO:0000313" key="5">
    <source>
        <dbReference type="EMBL" id="EKX47128.1"/>
    </source>
</evidence>
<accession>L1JF10</accession>
<evidence type="ECO:0000313" key="7">
    <source>
        <dbReference type="Proteomes" id="UP000011087"/>
    </source>
</evidence>
<reference evidence="7" key="2">
    <citation type="submission" date="2012-11" db="EMBL/GenBank/DDBJ databases">
        <authorList>
            <person name="Kuo A."/>
            <person name="Curtis B.A."/>
            <person name="Tanifuji G."/>
            <person name="Burki F."/>
            <person name="Gruber A."/>
            <person name="Irimia M."/>
            <person name="Maruyama S."/>
            <person name="Arias M.C."/>
            <person name="Ball S.G."/>
            <person name="Gile G.H."/>
            <person name="Hirakawa Y."/>
            <person name="Hopkins J.F."/>
            <person name="Rensing S.A."/>
            <person name="Schmutz J."/>
            <person name="Symeonidi A."/>
            <person name="Elias M."/>
            <person name="Eveleigh R.J."/>
            <person name="Herman E.K."/>
            <person name="Klute M.J."/>
            <person name="Nakayama T."/>
            <person name="Obornik M."/>
            <person name="Reyes-Prieto A."/>
            <person name="Armbrust E.V."/>
            <person name="Aves S.J."/>
            <person name="Beiko R.G."/>
            <person name="Coutinho P."/>
            <person name="Dacks J.B."/>
            <person name="Durnford D.G."/>
            <person name="Fast N.M."/>
            <person name="Green B.R."/>
            <person name="Grisdale C."/>
            <person name="Hempe F."/>
            <person name="Henrissat B."/>
            <person name="Hoppner M.P."/>
            <person name="Ishida K.-I."/>
            <person name="Kim E."/>
            <person name="Koreny L."/>
            <person name="Kroth P.G."/>
            <person name="Liu Y."/>
            <person name="Malik S.-B."/>
            <person name="Maier U.G."/>
            <person name="McRose D."/>
            <person name="Mock T."/>
            <person name="Neilson J.A."/>
            <person name="Onodera N.T."/>
            <person name="Poole A.M."/>
            <person name="Pritham E.J."/>
            <person name="Richards T.A."/>
            <person name="Rocap G."/>
            <person name="Roy S.W."/>
            <person name="Sarai C."/>
            <person name="Schaack S."/>
            <person name="Shirato S."/>
            <person name="Slamovits C.H."/>
            <person name="Spencer D.F."/>
            <person name="Suzuki S."/>
            <person name="Worden A.Z."/>
            <person name="Zauner S."/>
            <person name="Barry K."/>
            <person name="Bell C."/>
            <person name="Bharti A.K."/>
            <person name="Crow J.A."/>
            <person name="Grimwood J."/>
            <person name="Kramer R."/>
            <person name="Lindquist E."/>
            <person name="Lucas S."/>
            <person name="Salamov A."/>
            <person name="McFadden G.I."/>
            <person name="Lane C.E."/>
            <person name="Keeling P.J."/>
            <person name="Gray M.W."/>
            <person name="Grigoriev I.V."/>
            <person name="Archibald J.M."/>
        </authorList>
    </citation>
    <scope>NUCLEOTIDE SEQUENCE</scope>
    <source>
        <strain evidence="7">CCMP2712</strain>
    </source>
</reference>
<evidence type="ECO:0000256" key="3">
    <source>
        <dbReference type="ARBA" id="ARBA00022737"/>
    </source>
</evidence>
<keyword evidence="4" id="KW-0802">TPR repeat</keyword>
<reference evidence="6" key="3">
    <citation type="submission" date="2016-03" db="UniProtKB">
        <authorList>
            <consortium name="EnsemblProtists"/>
        </authorList>
    </citation>
    <scope>IDENTIFICATION</scope>
</reference>
<evidence type="ECO:0000256" key="4">
    <source>
        <dbReference type="ARBA" id="ARBA00022803"/>
    </source>
</evidence>